<dbReference type="AlphaFoldDB" id="A0A6P5GZW9"/>
<protein>
    <submittedName>
        <fullName evidence="4">Beta-glucosidase 12-like</fullName>
    </submittedName>
</protein>
<dbReference type="SUPFAM" id="SSF51445">
    <property type="entry name" value="(Trans)glycosidases"/>
    <property type="match status" value="1"/>
</dbReference>
<organism evidence="3 4">
    <name type="scientific">Ananas comosus</name>
    <name type="common">Pineapple</name>
    <name type="synonym">Ananas ananas</name>
    <dbReference type="NCBI Taxonomy" id="4615"/>
    <lineage>
        <taxon>Eukaryota</taxon>
        <taxon>Viridiplantae</taxon>
        <taxon>Streptophyta</taxon>
        <taxon>Embryophyta</taxon>
        <taxon>Tracheophyta</taxon>
        <taxon>Spermatophyta</taxon>
        <taxon>Magnoliopsida</taxon>
        <taxon>Liliopsida</taxon>
        <taxon>Poales</taxon>
        <taxon>Bromeliaceae</taxon>
        <taxon>Bromelioideae</taxon>
        <taxon>Ananas</taxon>
    </lineage>
</organism>
<comment type="similarity">
    <text evidence="1 2">Belongs to the glycosyl hydrolase 1 family.</text>
</comment>
<dbReference type="OrthoDB" id="65569at2759"/>
<dbReference type="InterPro" id="IPR001360">
    <property type="entry name" value="Glyco_hydro_1"/>
</dbReference>
<keyword evidence="3" id="KW-1185">Reference proteome</keyword>
<name>A0A6P5GZW9_ANACO</name>
<dbReference type="GO" id="GO:0008422">
    <property type="term" value="F:beta-glucosidase activity"/>
    <property type="evidence" value="ECO:0007669"/>
    <property type="project" value="TreeGrafter"/>
</dbReference>
<gene>
    <name evidence="4" type="primary">LOC109728291</name>
</gene>
<dbReference type="GO" id="GO:0005975">
    <property type="term" value="P:carbohydrate metabolic process"/>
    <property type="evidence" value="ECO:0007669"/>
    <property type="project" value="InterPro"/>
</dbReference>
<dbReference type="GeneID" id="109728291"/>
<accession>A0A6P5GZW9</accession>
<reference evidence="4" key="2">
    <citation type="submission" date="2025-08" db="UniProtKB">
        <authorList>
            <consortium name="RefSeq"/>
        </authorList>
    </citation>
    <scope>IDENTIFICATION</scope>
    <source>
        <tissue evidence="4">Leaf</tissue>
    </source>
</reference>
<dbReference type="PANTHER" id="PTHR10353:SF154">
    <property type="entry name" value="BETA-GLUCOSIDASE 9-RELATED"/>
    <property type="match status" value="1"/>
</dbReference>
<dbReference type="PANTHER" id="PTHR10353">
    <property type="entry name" value="GLYCOSYL HYDROLASE"/>
    <property type="match status" value="1"/>
</dbReference>
<evidence type="ECO:0000313" key="4">
    <source>
        <dbReference type="RefSeq" id="XP_020114256.1"/>
    </source>
</evidence>
<dbReference type="RefSeq" id="XP_020114256.1">
    <property type="nucleotide sequence ID" value="XM_020258667.1"/>
</dbReference>
<proteinExistence type="inferred from homology"/>
<dbReference type="Proteomes" id="UP000515123">
    <property type="component" value="Linkage group 2"/>
</dbReference>
<dbReference type="PRINTS" id="PR00131">
    <property type="entry name" value="GLHYDRLASE1"/>
</dbReference>
<dbReference type="Gene3D" id="3.20.20.80">
    <property type="entry name" value="Glycosidases"/>
    <property type="match status" value="2"/>
</dbReference>
<sequence length="370" mass="42777">MKQMGLDSFRFSISWTRILPDGNGEINIKGVEFYDNLINELVSNGIKPFVTIFHWDSPQALEDQYGGFLSNHIVRDFAFYAEVLFREYGDRVKHWITFNEPWGFCNNGYSSGTDAPGRCSPDAGNCTAGDSRTEPYTVCHHQLLAHAAAVRVYKKIYQPKQKGEIGITLVSPWFVPYPLQDPILTQGTGSWILLWMGLRLHRINYYGRFYAFELPEHQYCPSLSNDSRVGITGVRDGRRIGRQVDSAQFFIYPLGIQRLLNYTKVKYNNPPIYITENGVFKPNNNSETIEEALKDHFRIAYHQEHLAKLHSAIKKGVDVRGYFVWSFLDDFEWGGGYTVRYGLNYVDFKNGTLKRYPKNSARWYRHFLGK</sequence>
<dbReference type="InterPro" id="IPR017853">
    <property type="entry name" value="GH"/>
</dbReference>
<reference evidence="3" key="1">
    <citation type="journal article" date="2015" name="Nat. Genet.">
        <title>The pineapple genome and the evolution of CAM photosynthesis.</title>
        <authorList>
            <person name="Ming R."/>
            <person name="VanBuren R."/>
            <person name="Wai C.M."/>
            <person name="Tang H."/>
            <person name="Schatz M.C."/>
            <person name="Bowers J.E."/>
            <person name="Lyons E."/>
            <person name="Wang M.L."/>
            <person name="Chen J."/>
            <person name="Biggers E."/>
            <person name="Zhang J."/>
            <person name="Huang L."/>
            <person name="Zhang L."/>
            <person name="Miao W."/>
            <person name="Zhang J."/>
            <person name="Ye Z."/>
            <person name="Miao C."/>
            <person name="Lin Z."/>
            <person name="Wang H."/>
            <person name="Zhou H."/>
            <person name="Yim W.C."/>
            <person name="Priest H.D."/>
            <person name="Zheng C."/>
            <person name="Woodhouse M."/>
            <person name="Edger P.P."/>
            <person name="Guyot R."/>
            <person name="Guo H.B."/>
            <person name="Guo H."/>
            <person name="Zheng G."/>
            <person name="Singh R."/>
            <person name="Sharma A."/>
            <person name="Min X."/>
            <person name="Zheng Y."/>
            <person name="Lee H."/>
            <person name="Gurtowski J."/>
            <person name="Sedlazeck F.J."/>
            <person name="Harkess A."/>
            <person name="McKain M.R."/>
            <person name="Liao Z."/>
            <person name="Fang J."/>
            <person name="Liu J."/>
            <person name="Zhang X."/>
            <person name="Zhang Q."/>
            <person name="Hu W."/>
            <person name="Qin Y."/>
            <person name="Wang K."/>
            <person name="Chen L.Y."/>
            <person name="Shirley N."/>
            <person name="Lin Y.R."/>
            <person name="Liu L.Y."/>
            <person name="Hernandez A.G."/>
            <person name="Wright C.L."/>
            <person name="Bulone V."/>
            <person name="Tuskan G.A."/>
            <person name="Heath K."/>
            <person name="Zee F."/>
            <person name="Moore P.H."/>
            <person name="Sunkar R."/>
            <person name="Leebens-Mack J.H."/>
            <person name="Mockler T."/>
            <person name="Bennetzen J.L."/>
            <person name="Freeling M."/>
            <person name="Sankoff D."/>
            <person name="Paterson A.H."/>
            <person name="Zhu X."/>
            <person name="Yang X."/>
            <person name="Smith J.A."/>
            <person name="Cushman J.C."/>
            <person name="Paull R.E."/>
            <person name="Yu Q."/>
        </authorList>
    </citation>
    <scope>NUCLEOTIDE SEQUENCE [LARGE SCALE GENOMIC DNA]</scope>
    <source>
        <strain evidence="3">cv. F153</strain>
    </source>
</reference>
<evidence type="ECO:0000256" key="2">
    <source>
        <dbReference type="RuleBase" id="RU003690"/>
    </source>
</evidence>
<evidence type="ECO:0000313" key="3">
    <source>
        <dbReference type="Proteomes" id="UP000515123"/>
    </source>
</evidence>
<dbReference type="Pfam" id="PF00232">
    <property type="entry name" value="Glyco_hydro_1"/>
    <property type="match status" value="2"/>
</dbReference>
<evidence type="ECO:0000256" key="1">
    <source>
        <dbReference type="ARBA" id="ARBA00010838"/>
    </source>
</evidence>